<dbReference type="Pfam" id="PF04961">
    <property type="entry name" value="FTCD_C"/>
    <property type="match status" value="1"/>
</dbReference>
<evidence type="ECO:0000313" key="2">
    <source>
        <dbReference type="EMBL" id="MBC5995745.1"/>
    </source>
</evidence>
<dbReference type="InterPro" id="IPR036178">
    <property type="entry name" value="Formintransfe-cycloase-like_sf"/>
</dbReference>
<feature type="domain" description="Cyclodeaminase/cyclohydrolase" evidence="1">
    <location>
        <begin position="7"/>
        <end position="191"/>
    </location>
</feature>
<name>A0ABR7JLG4_9FIRM</name>
<dbReference type="EMBL" id="JACRWE010000001">
    <property type="protein sequence ID" value="MBC5995745.1"/>
    <property type="molecule type" value="Genomic_DNA"/>
</dbReference>
<keyword evidence="3" id="KW-1185">Reference proteome</keyword>
<dbReference type="RefSeq" id="WP_153925817.1">
    <property type="nucleotide sequence ID" value="NZ_JACRWE010000001.1"/>
</dbReference>
<proteinExistence type="predicted"/>
<reference evidence="2 3" key="1">
    <citation type="submission" date="2020-08" db="EMBL/GenBank/DDBJ databases">
        <authorList>
            <person name="Liu C."/>
            <person name="Sun Q."/>
        </authorList>
    </citation>
    <scope>NUCLEOTIDE SEQUENCE [LARGE SCALE GENOMIC DNA]</scope>
    <source>
        <strain evidence="2 3">NSJ-18</strain>
    </source>
</reference>
<sequence length="214" mass="24035">MKLIDMTVSEFIDEIDSNSSAPGGGSVSALASSIGIALTRMMAYLSFGKNSYEDLDESIRREFIDKFNKLGDLKQEINEMIDRDTESFTEYMKAIKMPKETEEQIKDRKMAIEDAKLFSIDVPLKTAKLSLEALESIDYISTYGNKNAITDMAVGILMMYAGLEGAILNVKVNLKGLNNEELKLIYTKEVKKILIEAKEIKNKIIKDIHSTLDN</sequence>
<organism evidence="2 3">
    <name type="scientific">Romboutsia faecis</name>
    <dbReference type="NCBI Taxonomy" id="2764597"/>
    <lineage>
        <taxon>Bacteria</taxon>
        <taxon>Bacillati</taxon>
        <taxon>Bacillota</taxon>
        <taxon>Clostridia</taxon>
        <taxon>Peptostreptococcales</taxon>
        <taxon>Peptostreptococcaceae</taxon>
        <taxon>Romboutsia</taxon>
    </lineage>
</organism>
<evidence type="ECO:0000313" key="3">
    <source>
        <dbReference type="Proteomes" id="UP000609849"/>
    </source>
</evidence>
<evidence type="ECO:0000259" key="1">
    <source>
        <dbReference type="Pfam" id="PF04961"/>
    </source>
</evidence>
<dbReference type="InterPro" id="IPR007044">
    <property type="entry name" value="Cyclodeamin/CycHdrlase"/>
</dbReference>
<dbReference type="Gene3D" id="1.20.120.680">
    <property type="entry name" value="Formiminotetrahydrofolate cyclodeaminase monomer, up-and-down helical bundle"/>
    <property type="match status" value="1"/>
</dbReference>
<accession>A0ABR7JLG4</accession>
<comment type="caution">
    <text evidence="2">The sequence shown here is derived from an EMBL/GenBank/DDBJ whole genome shotgun (WGS) entry which is preliminary data.</text>
</comment>
<protein>
    <submittedName>
        <fullName evidence="2">Cyclodeaminase/cyclohydrolase family protein</fullName>
    </submittedName>
</protein>
<dbReference type="Proteomes" id="UP000609849">
    <property type="component" value="Unassembled WGS sequence"/>
</dbReference>
<dbReference type="SUPFAM" id="SSF101262">
    <property type="entry name" value="Methenyltetrahydrofolate cyclohydrolase-like"/>
    <property type="match status" value="1"/>
</dbReference>
<gene>
    <name evidence="2" type="ORF">H8923_03140</name>
</gene>